<gene>
    <name evidence="2" type="ORF">A2W58_00575</name>
</gene>
<dbReference type="Proteomes" id="UP000179264">
    <property type="component" value="Unassembled WGS sequence"/>
</dbReference>
<evidence type="ECO:0000313" key="3">
    <source>
        <dbReference type="Proteomes" id="UP000179264"/>
    </source>
</evidence>
<dbReference type="EMBL" id="MHVL01000043">
    <property type="protein sequence ID" value="OHA92634.1"/>
    <property type="molecule type" value="Genomic_DNA"/>
</dbReference>
<keyword evidence="1" id="KW-0472">Membrane</keyword>
<organism evidence="2 3">
    <name type="scientific">Candidatus Zambryskibacteria bacterium RIFCSPHIGHO2_02_38_10.5</name>
    <dbReference type="NCBI Taxonomy" id="1802742"/>
    <lineage>
        <taxon>Bacteria</taxon>
        <taxon>Candidatus Zambryskiibacteriota</taxon>
    </lineage>
</organism>
<feature type="transmembrane region" description="Helical" evidence="1">
    <location>
        <begin position="62"/>
        <end position="85"/>
    </location>
</feature>
<evidence type="ECO:0000256" key="1">
    <source>
        <dbReference type="SAM" id="Phobius"/>
    </source>
</evidence>
<sequence length="145" mass="16091">MNIQKIMFLKLRFVMSFIFLWAFFDKLFGLGFATTSSKAWLNGASPTTGFLSGAVKGPLAPIFHSLAGVAIVDWLFMLGLLFIGLTLLFNKYVLWGAVAGIIMMVLMWLALLFPANNPLIDEHIVYALVLALLAIKSKKGELSYR</sequence>
<proteinExistence type="predicted"/>
<keyword evidence="1" id="KW-1133">Transmembrane helix</keyword>
<comment type="caution">
    <text evidence="2">The sequence shown here is derived from an EMBL/GenBank/DDBJ whole genome shotgun (WGS) entry which is preliminary data.</text>
</comment>
<feature type="transmembrane region" description="Helical" evidence="1">
    <location>
        <begin position="92"/>
        <end position="113"/>
    </location>
</feature>
<evidence type="ECO:0000313" key="2">
    <source>
        <dbReference type="EMBL" id="OHA92634.1"/>
    </source>
</evidence>
<evidence type="ECO:0008006" key="4">
    <source>
        <dbReference type="Google" id="ProtNLM"/>
    </source>
</evidence>
<name>A0A1G2T5T1_9BACT</name>
<reference evidence="2 3" key="1">
    <citation type="journal article" date="2016" name="Nat. Commun.">
        <title>Thousands of microbial genomes shed light on interconnected biogeochemical processes in an aquifer system.</title>
        <authorList>
            <person name="Anantharaman K."/>
            <person name="Brown C.T."/>
            <person name="Hug L.A."/>
            <person name="Sharon I."/>
            <person name="Castelle C.J."/>
            <person name="Probst A.J."/>
            <person name="Thomas B.C."/>
            <person name="Singh A."/>
            <person name="Wilkins M.J."/>
            <person name="Karaoz U."/>
            <person name="Brodie E.L."/>
            <person name="Williams K.H."/>
            <person name="Hubbard S.S."/>
            <person name="Banfield J.F."/>
        </authorList>
    </citation>
    <scope>NUCLEOTIDE SEQUENCE [LARGE SCALE GENOMIC DNA]</scope>
</reference>
<keyword evidence="1" id="KW-0812">Transmembrane</keyword>
<protein>
    <recommendedName>
        <fullName evidence="4">DoxX family protein</fullName>
    </recommendedName>
</protein>
<accession>A0A1G2T5T1</accession>
<dbReference type="AlphaFoldDB" id="A0A1G2T5T1"/>